<sequence>MDNASPPVPSSEQTAWTRSIVSVDLDRVQALYAARPELLWVALDENETRVESNYATLIAQLEQVQVLGPTLSRLSAIPFTILDNLESDDASALSASQQQRANLLDFLLQQATSEDLNQQTWGATNTTLHLACFLNQPRLAERLIKQGASFSIRNELGHAPKDVAPDLLLWPDPKKKNAGRSLRPNYANPDRFKQLRALAESQEDLTEHLDSRKKEKSNEDLRHKTRRQQDLALLSQRSAVKNNPLFRKLEEQQQQQHQQQQRSGPVRPPKSSLRVPDLNDPRRNSKVISSLKTKTIVSSSVFRQGDSTKQDNSDKNTSHIPTPTIAEDVILEKEEDDDDKDNSEDDDKVDDKDDDEDDDEDAATIHVPSLAVKKAEDKADDRPATDKAILTNDIIPTPDGTDNAYEDDDREDDVTHAMSEAQPIVGATKTEPGERSSDMGTPVQPAEHEEGEEESTLEHRDRESSVSLDHRMSQQSEGSEMWFDSSDSWIEAADGKRISIRPPPRRSMLSQSSVSAPLSSPTPPPPSTEEEEGYQEEPTYRPSSAATLVTADAPDVIHERSSSEVPAASFDPVEHEELHQVREEHETRSSDEVSRPASSSFSPQQRQSIGGESVDTWPPPSPTLPPLPNDKKVEEYNAARQSEYGHVHIETTSRYVVKHNLEDLRNSTEETPAQEPVITTSPPTHFDHEVPEEEDYGTSKILVDQQPDIQLSLPEPSGHRPPSNVQTSVFGKLYLRISCAQDLLLPLPKQTTYARCVVSDGQYEYMSRYEVLGEKIMFDYECVVDTLPDMIVTVAIHVKPDPHVRPKTGLSRWLTSARKQREMLPAYVHPEDGAIGQARFALEHMLPACYQKSYATEFDCFNSWYLKPRRKDQAEVLKVVGNLSVEMLYLSVTDPSSTIPRSLRECDLAIRIRQWHETCWHSGYLSTRPQGAKFWDRQYCRLIGSQLIAYASKEASSWKPLGRHDIADAIRLSAASDQVIVTLVDLPKDGRVFQDETITEDTGRGFFRITFPDFYIDCVSDHPFESEEWVKILKSMIGRVPLKVPFLLS</sequence>
<protein>
    <submittedName>
        <fullName evidence="3">Uncharacterized protein</fullName>
    </submittedName>
</protein>
<dbReference type="SUPFAM" id="SSF50729">
    <property type="entry name" value="PH domain-like"/>
    <property type="match status" value="1"/>
</dbReference>
<name>A0A1X2HN81_SYNRA</name>
<keyword evidence="1" id="KW-0040">ANK repeat</keyword>
<dbReference type="Gene3D" id="2.30.29.30">
    <property type="entry name" value="Pleckstrin-homology domain (PH domain)/Phosphotyrosine-binding domain (PTB)"/>
    <property type="match status" value="1"/>
</dbReference>
<evidence type="ECO:0000313" key="4">
    <source>
        <dbReference type="Proteomes" id="UP000242180"/>
    </source>
</evidence>
<comment type="caution">
    <text evidence="3">The sequence shown here is derived from an EMBL/GenBank/DDBJ whole genome shotgun (WGS) entry which is preliminary data.</text>
</comment>
<feature type="region of interest" description="Disordered" evidence="2">
    <location>
        <begin position="202"/>
        <end position="237"/>
    </location>
</feature>
<dbReference type="GO" id="GO:0005525">
    <property type="term" value="F:GTP binding"/>
    <property type="evidence" value="ECO:0007669"/>
    <property type="project" value="TreeGrafter"/>
</dbReference>
<dbReference type="STRING" id="13706.A0A1X2HN81"/>
<dbReference type="Proteomes" id="UP000242180">
    <property type="component" value="Unassembled WGS sequence"/>
</dbReference>
<reference evidence="3 4" key="1">
    <citation type="submission" date="2016-07" db="EMBL/GenBank/DDBJ databases">
        <title>Pervasive Adenine N6-methylation of Active Genes in Fungi.</title>
        <authorList>
            <consortium name="DOE Joint Genome Institute"/>
            <person name="Mondo S.J."/>
            <person name="Dannebaum R.O."/>
            <person name="Kuo R.C."/>
            <person name="Labutti K."/>
            <person name="Haridas S."/>
            <person name="Kuo A."/>
            <person name="Salamov A."/>
            <person name="Ahrendt S.R."/>
            <person name="Lipzen A."/>
            <person name="Sullivan W."/>
            <person name="Andreopoulos W.B."/>
            <person name="Clum A."/>
            <person name="Lindquist E."/>
            <person name="Daum C."/>
            <person name="Ramamoorthy G.K."/>
            <person name="Gryganskyi A."/>
            <person name="Culley D."/>
            <person name="Magnuson J.K."/>
            <person name="James T.Y."/>
            <person name="O'Malley M.A."/>
            <person name="Stajich J.E."/>
            <person name="Spatafora J.W."/>
            <person name="Visel A."/>
            <person name="Grigoriev I.V."/>
        </authorList>
    </citation>
    <scope>NUCLEOTIDE SEQUENCE [LARGE SCALE GENOMIC DNA]</scope>
    <source>
        <strain evidence="3 4">NRRL 2496</strain>
    </source>
</reference>
<accession>A0A1X2HN81</accession>
<dbReference type="InterPro" id="IPR052007">
    <property type="entry name" value="Bud4"/>
</dbReference>
<feature type="compositionally biased region" description="Polar residues" evidence="2">
    <location>
        <begin position="286"/>
        <end position="305"/>
    </location>
</feature>
<feature type="compositionally biased region" description="Polar residues" evidence="2">
    <location>
        <begin position="596"/>
        <end position="610"/>
    </location>
</feature>
<proteinExistence type="predicted"/>
<dbReference type="PANTHER" id="PTHR36100">
    <property type="entry name" value="BUD SITE SELECTION PROTEIN 4"/>
    <property type="match status" value="1"/>
</dbReference>
<evidence type="ECO:0000256" key="2">
    <source>
        <dbReference type="SAM" id="MobiDB-lite"/>
    </source>
</evidence>
<feature type="compositionally biased region" description="Acidic residues" evidence="2">
    <location>
        <begin position="333"/>
        <end position="362"/>
    </location>
</feature>
<dbReference type="AlphaFoldDB" id="A0A1X2HN81"/>
<feature type="compositionally biased region" description="Pro residues" evidence="2">
    <location>
        <begin position="617"/>
        <end position="628"/>
    </location>
</feature>
<feature type="repeat" description="ANK" evidence="1">
    <location>
        <begin position="123"/>
        <end position="155"/>
    </location>
</feature>
<evidence type="ECO:0000256" key="1">
    <source>
        <dbReference type="PROSITE-ProRule" id="PRU00023"/>
    </source>
</evidence>
<dbReference type="EMBL" id="MCGN01000002">
    <property type="protein sequence ID" value="ORZ00326.1"/>
    <property type="molecule type" value="Genomic_DNA"/>
</dbReference>
<feature type="compositionally biased region" description="Low complexity" evidence="2">
    <location>
        <begin position="252"/>
        <end position="261"/>
    </location>
</feature>
<dbReference type="PROSITE" id="PS50088">
    <property type="entry name" value="ANK_REPEAT"/>
    <property type="match status" value="1"/>
</dbReference>
<feature type="compositionally biased region" description="Basic and acidic residues" evidence="2">
    <location>
        <begin position="456"/>
        <end position="472"/>
    </location>
</feature>
<dbReference type="OrthoDB" id="2123378at2759"/>
<feature type="compositionally biased region" description="Basic and acidic residues" evidence="2">
    <location>
        <begin position="572"/>
        <end position="594"/>
    </location>
</feature>
<feature type="region of interest" description="Disordered" evidence="2">
    <location>
        <begin position="250"/>
        <end position="630"/>
    </location>
</feature>
<keyword evidence="4" id="KW-1185">Reference proteome</keyword>
<dbReference type="OMA" id="TACENIN"/>
<feature type="region of interest" description="Disordered" evidence="2">
    <location>
        <begin position="666"/>
        <end position="694"/>
    </location>
</feature>
<evidence type="ECO:0000313" key="3">
    <source>
        <dbReference type="EMBL" id="ORZ00326.1"/>
    </source>
</evidence>
<dbReference type="InParanoid" id="A0A1X2HN81"/>
<feature type="compositionally biased region" description="Basic and acidic residues" evidence="2">
    <location>
        <begin position="306"/>
        <end position="317"/>
    </location>
</feature>
<organism evidence="3 4">
    <name type="scientific">Syncephalastrum racemosum</name>
    <name type="common">Filamentous fungus</name>
    <dbReference type="NCBI Taxonomy" id="13706"/>
    <lineage>
        <taxon>Eukaryota</taxon>
        <taxon>Fungi</taxon>
        <taxon>Fungi incertae sedis</taxon>
        <taxon>Mucoromycota</taxon>
        <taxon>Mucoromycotina</taxon>
        <taxon>Mucoromycetes</taxon>
        <taxon>Mucorales</taxon>
        <taxon>Syncephalastraceae</taxon>
        <taxon>Syncephalastrum</taxon>
    </lineage>
</organism>
<dbReference type="Gene3D" id="1.25.40.20">
    <property type="entry name" value="Ankyrin repeat-containing domain"/>
    <property type="match status" value="1"/>
</dbReference>
<dbReference type="InterPro" id="IPR002110">
    <property type="entry name" value="Ankyrin_rpt"/>
</dbReference>
<dbReference type="PANTHER" id="PTHR36100:SF1">
    <property type="entry name" value="BUD SITE SELECTION PROTEIN 4"/>
    <property type="match status" value="1"/>
</dbReference>
<gene>
    <name evidence="3" type="ORF">BCR43DRAFT_521372</name>
</gene>
<feature type="compositionally biased region" description="Basic and acidic residues" evidence="2">
    <location>
        <begin position="205"/>
        <end position="222"/>
    </location>
</feature>
<dbReference type="InterPro" id="IPR036770">
    <property type="entry name" value="Ankyrin_rpt-contain_sf"/>
</dbReference>
<dbReference type="InterPro" id="IPR011993">
    <property type="entry name" value="PH-like_dom_sf"/>
</dbReference>
<feature type="compositionally biased region" description="Basic and acidic residues" evidence="2">
    <location>
        <begin position="373"/>
        <end position="385"/>
    </location>
</feature>
<feature type="compositionally biased region" description="Low complexity" evidence="2">
    <location>
        <begin position="506"/>
        <end position="519"/>
    </location>
</feature>
<dbReference type="SUPFAM" id="SSF48403">
    <property type="entry name" value="Ankyrin repeat"/>
    <property type="match status" value="1"/>
</dbReference>